<feature type="domain" description="Plasmid pRiA4b Orf3-like" evidence="1">
    <location>
        <begin position="18"/>
        <end position="187"/>
    </location>
</feature>
<proteinExistence type="predicted"/>
<dbReference type="Proteomes" id="UP000662678">
    <property type="component" value="Unassembled WGS sequence"/>
</dbReference>
<reference evidence="3" key="1">
    <citation type="journal article" date="2019" name="Int. J. Syst. Evol. Microbiol.">
        <title>The Global Catalogue of Microorganisms (GCM) 10K type strain sequencing project: providing services to taxonomists for standard genome sequencing and annotation.</title>
        <authorList>
            <consortium name="The Broad Institute Genomics Platform"/>
            <consortium name="The Broad Institute Genome Sequencing Center for Infectious Disease"/>
            <person name="Wu L."/>
            <person name="Ma J."/>
        </authorList>
    </citation>
    <scope>NUCLEOTIDE SEQUENCE [LARGE SCALE GENOMIC DNA]</scope>
    <source>
        <strain evidence="3">KCTC 23713</strain>
    </source>
</reference>
<dbReference type="InterPro" id="IPR012912">
    <property type="entry name" value="Plasmid_pRiA4b_Orf3-like"/>
</dbReference>
<dbReference type="SUPFAM" id="SSF159941">
    <property type="entry name" value="MM3350-like"/>
    <property type="match status" value="1"/>
</dbReference>
<dbReference type="RefSeq" id="WP_189354482.1">
    <property type="nucleotide sequence ID" value="NZ_BMYP01000045.1"/>
</dbReference>
<evidence type="ECO:0000313" key="3">
    <source>
        <dbReference type="Proteomes" id="UP000662678"/>
    </source>
</evidence>
<protein>
    <recommendedName>
        <fullName evidence="1">Plasmid pRiA4b Orf3-like domain-containing protein</fullName>
    </recommendedName>
</protein>
<gene>
    <name evidence="2" type="ORF">GCM10011419_26610</name>
</gene>
<evidence type="ECO:0000313" key="2">
    <source>
        <dbReference type="EMBL" id="GHD81102.1"/>
    </source>
</evidence>
<dbReference type="InterPro" id="IPR024047">
    <property type="entry name" value="MM3350-like_sf"/>
</dbReference>
<organism evidence="2 3">
    <name type="scientific">Vogesella fluminis</name>
    <dbReference type="NCBI Taxonomy" id="1069161"/>
    <lineage>
        <taxon>Bacteria</taxon>
        <taxon>Pseudomonadati</taxon>
        <taxon>Pseudomonadota</taxon>
        <taxon>Betaproteobacteria</taxon>
        <taxon>Neisseriales</taxon>
        <taxon>Chromobacteriaceae</taxon>
        <taxon>Vogesella</taxon>
    </lineage>
</organism>
<dbReference type="Pfam" id="PF07929">
    <property type="entry name" value="PRiA4_ORF3"/>
    <property type="match status" value="1"/>
</dbReference>
<name>A0ABQ3HBV6_9NEIS</name>
<dbReference type="EMBL" id="BMYP01000045">
    <property type="protein sequence ID" value="GHD81102.1"/>
    <property type="molecule type" value="Genomic_DNA"/>
</dbReference>
<comment type="caution">
    <text evidence="2">The sequence shown here is derived from an EMBL/GenBank/DDBJ whole genome shotgun (WGS) entry which is preliminary data.</text>
</comment>
<sequence length="197" mass="22226">MAQARKPALRVVRSPAPVYQLHIELRYTDPVIWRRLLVPGSVKLSKLHAILQLAMGWEGGHLHEFVIGETSYGEPDPDFPSDLPVEDEKKVTLAKALGVKKTFTYLYDYGDDWQHRVKVEKVLPPDLDLPYPICLDGSNACPPEDVGGVPGYYEFLEAINDPTHEEHQAMLEWCGGSFDPATFDLDEVNQRLSEVKL</sequence>
<dbReference type="PANTHER" id="PTHR41878:SF1">
    <property type="entry name" value="TNPR PROTEIN"/>
    <property type="match status" value="1"/>
</dbReference>
<accession>A0ABQ3HBV6</accession>
<dbReference type="Gene3D" id="3.10.290.30">
    <property type="entry name" value="MM3350-like"/>
    <property type="match status" value="1"/>
</dbReference>
<evidence type="ECO:0000259" key="1">
    <source>
        <dbReference type="Pfam" id="PF07929"/>
    </source>
</evidence>
<dbReference type="PANTHER" id="PTHR41878">
    <property type="entry name" value="LEXA REPRESSOR-RELATED"/>
    <property type="match status" value="1"/>
</dbReference>
<keyword evidence="3" id="KW-1185">Reference proteome</keyword>